<protein>
    <submittedName>
        <fullName evidence="5">Acyltransferase</fullName>
        <ecNumber evidence="5">2.3.1.-</ecNumber>
    </submittedName>
</protein>
<dbReference type="CDD" id="cd04647">
    <property type="entry name" value="LbH_MAT_like"/>
    <property type="match status" value="1"/>
</dbReference>
<dbReference type="Pfam" id="PF00132">
    <property type="entry name" value="Hexapep"/>
    <property type="match status" value="1"/>
</dbReference>
<dbReference type="InterPro" id="IPR051159">
    <property type="entry name" value="Hexapeptide_acetyltransf"/>
</dbReference>
<dbReference type="PANTHER" id="PTHR23416:SF78">
    <property type="entry name" value="LIPOPOLYSACCHARIDE BIOSYNTHESIS O-ACETYL TRANSFERASE WBBJ-RELATED"/>
    <property type="match status" value="1"/>
</dbReference>
<feature type="transmembrane region" description="Helical" evidence="4">
    <location>
        <begin position="6"/>
        <end position="30"/>
    </location>
</feature>
<keyword evidence="1 5" id="KW-0808">Transferase</keyword>
<dbReference type="GO" id="GO:0016746">
    <property type="term" value="F:acyltransferase activity"/>
    <property type="evidence" value="ECO:0007669"/>
    <property type="project" value="UniProtKB-KW"/>
</dbReference>
<dbReference type="SUPFAM" id="SSF51161">
    <property type="entry name" value="Trimeric LpxA-like enzymes"/>
    <property type="match status" value="1"/>
</dbReference>
<dbReference type="RefSeq" id="WP_287681978.1">
    <property type="nucleotide sequence ID" value="NZ_JADMQL010000024.1"/>
</dbReference>
<proteinExistence type="predicted"/>
<keyword evidence="4" id="KW-0812">Transmembrane</keyword>
<organism evidence="5 6">
    <name type="scientific">Bacteroides cellulosilyticus</name>
    <dbReference type="NCBI Taxonomy" id="246787"/>
    <lineage>
        <taxon>Bacteria</taxon>
        <taxon>Pseudomonadati</taxon>
        <taxon>Bacteroidota</taxon>
        <taxon>Bacteroidia</taxon>
        <taxon>Bacteroidales</taxon>
        <taxon>Bacteroidaceae</taxon>
        <taxon>Bacteroides</taxon>
    </lineage>
</organism>
<dbReference type="PROSITE" id="PS00101">
    <property type="entry name" value="HEXAPEP_TRANSFERASES"/>
    <property type="match status" value="1"/>
</dbReference>
<evidence type="ECO:0000256" key="4">
    <source>
        <dbReference type="SAM" id="Phobius"/>
    </source>
</evidence>
<keyword evidence="3 5" id="KW-0012">Acyltransferase</keyword>
<evidence type="ECO:0000313" key="6">
    <source>
        <dbReference type="Proteomes" id="UP001266995"/>
    </source>
</evidence>
<dbReference type="InterPro" id="IPR001451">
    <property type="entry name" value="Hexapep"/>
</dbReference>
<name>A0AAW8VDM4_9BACE</name>
<dbReference type="InterPro" id="IPR011004">
    <property type="entry name" value="Trimer_LpxA-like_sf"/>
</dbReference>
<comment type="caution">
    <text evidence="5">The sequence shown here is derived from an EMBL/GenBank/DDBJ whole genome shotgun (WGS) entry which is preliminary data.</text>
</comment>
<dbReference type="AlphaFoldDB" id="A0AAW8VDM4"/>
<evidence type="ECO:0000256" key="2">
    <source>
        <dbReference type="ARBA" id="ARBA00022737"/>
    </source>
</evidence>
<accession>A0AAW8VDM4</accession>
<dbReference type="PANTHER" id="PTHR23416">
    <property type="entry name" value="SIALIC ACID SYNTHASE-RELATED"/>
    <property type="match status" value="1"/>
</dbReference>
<gene>
    <name evidence="5" type="ORF">RO785_05155</name>
</gene>
<evidence type="ECO:0000256" key="3">
    <source>
        <dbReference type="ARBA" id="ARBA00023315"/>
    </source>
</evidence>
<dbReference type="InterPro" id="IPR018357">
    <property type="entry name" value="Hexapep_transf_CS"/>
</dbReference>
<evidence type="ECO:0000313" key="5">
    <source>
        <dbReference type="EMBL" id="MDT4510364.1"/>
    </source>
</evidence>
<reference evidence="5" key="1">
    <citation type="submission" date="2023-08" db="EMBL/GenBank/DDBJ databases">
        <title>Reintroducing virulent viruses to syntetic microbiomes.</title>
        <authorList>
            <person name="Wilde J."/>
            <person name="Boyes R."/>
            <person name="Robinson A.V."/>
            <person name="Daisley B.A."/>
            <person name="Allen-Vercoe E."/>
        </authorList>
    </citation>
    <scope>NUCLEOTIDE SEQUENCE</scope>
    <source>
        <strain evidence="5">225I_12FAA</strain>
    </source>
</reference>
<keyword evidence="4" id="KW-0472">Membrane</keyword>
<keyword evidence="2" id="KW-0677">Repeat</keyword>
<dbReference type="Proteomes" id="UP001266995">
    <property type="component" value="Unassembled WGS sequence"/>
</dbReference>
<evidence type="ECO:0000256" key="1">
    <source>
        <dbReference type="ARBA" id="ARBA00022679"/>
    </source>
</evidence>
<keyword evidence="4" id="KW-1133">Transmembrane helix</keyword>
<dbReference type="EC" id="2.3.1.-" evidence="5"/>
<dbReference type="EMBL" id="JAVSNH010000001">
    <property type="protein sequence ID" value="MDT4510364.1"/>
    <property type="molecule type" value="Genomic_DNA"/>
</dbReference>
<dbReference type="Gene3D" id="2.160.10.10">
    <property type="entry name" value="Hexapeptide repeat proteins"/>
    <property type="match status" value="1"/>
</dbReference>
<sequence>MVKFILFVGSWVGTLSLLFPIRWSFAWYLFRRAVVSRRFRNHFQKFGSSSLLAPGVNLLSAQHISIGDHSSIMRHCVLETCPNAGLNPQLKIGDNVSLGEYSHITCARKVIIGNGVLTGRFVLITDNSHGSSLTEEIAIPPLVRPVHSKGAIIIGDKVWIGDKATILPNVTIGEGAIVAANAVVTKDVPAYAVVAGCPAKVVKMIK</sequence>